<dbReference type="SUPFAM" id="SSF52518">
    <property type="entry name" value="Thiamin diphosphate-binding fold (THDP-binding)"/>
    <property type="match status" value="1"/>
</dbReference>
<dbReference type="GO" id="GO:0051539">
    <property type="term" value="F:4 iron, 4 sulfur cluster binding"/>
    <property type="evidence" value="ECO:0007669"/>
    <property type="project" value="UniProtKB-KW"/>
</dbReference>
<evidence type="ECO:0000256" key="2">
    <source>
        <dbReference type="ARBA" id="ARBA00001966"/>
    </source>
</evidence>
<dbReference type="NCBIfam" id="NF010029">
    <property type="entry name" value="PRK13504.1"/>
    <property type="match status" value="1"/>
</dbReference>
<dbReference type="PROSITE" id="PS50902">
    <property type="entry name" value="FLAVODOXIN_LIKE"/>
    <property type="match status" value="1"/>
</dbReference>
<dbReference type="Proteomes" id="UP000006310">
    <property type="component" value="Chromosome 2"/>
</dbReference>
<dbReference type="Gene3D" id="3.30.413.10">
    <property type="entry name" value="Sulfite Reductase Hemoprotein, domain 1"/>
    <property type="match status" value="2"/>
</dbReference>
<dbReference type="SUPFAM" id="SSF55124">
    <property type="entry name" value="Nitrite/Sulfite reductase N-terminal domain-like"/>
    <property type="match status" value="2"/>
</dbReference>
<dbReference type="GO" id="GO:0004783">
    <property type="term" value="F:sulfite reductase (NADPH) activity"/>
    <property type="evidence" value="ECO:0007669"/>
    <property type="project" value="UniProtKB-EC"/>
</dbReference>
<keyword evidence="17" id="KW-1185">Reference proteome</keyword>
<dbReference type="SUPFAM" id="SSF52922">
    <property type="entry name" value="TK C-terminal domain-like"/>
    <property type="match status" value="1"/>
</dbReference>
<evidence type="ECO:0000256" key="11">
    <source>
        <dbReference type="ARBA" id="ARBA00023004"/>
    </source>
</evidence>
<sequence length="1424" mass="158593">MTLTTALTLKQVLEELVDLRSSLVTGSASYYVAPTKSSVATQYEIGPNCTRLLQTQDPFGTIAANADKHTLTSVFADETSVLKGLPHLYTLRGYPVVINVDLDLQDYSVIPALKDLDFPTFVSYSLDDVAENGASAYEIALKTATPVFHFIDFVRASEQTLQDELKLPDLDKETVETAVAPFDVLASPAEPTVLVINLSPYGSQLAEFAPGLKVLLLNIKTYRPWKFEAFVSTLPSTITKIVVLQRSNETQTGFSPLLLDIFQDFGILAQKNIDQVVLTNLGVLEQNDKTVLQKIVDNVRSDNPDQHLYLGKPTTSPAATQFAESVANVVKLETAYLKVLHELFSTNLDIINEYGSDTANVAAPEYGFGSFLRQDEARGELVALVKKSLDPSLYHTEDAGELVQLLSQWVALHDANLGDAELGAANEVAAKIFNILQSNQDSAVALDLLKVAPREECFQFKSHWLVGSDAWSYDLGHSGVHQVLASKKNINLLIIDSEPYEKSRANPRHKKNVGLYAMNFHDVYVASVAVYSSYTQLLAAFLEASAFNGPSVVLAYLPYSSEKDTPLEVLRETKNAVECGYWPLYRYNPAKDADDAAFTLDSAVIRKELQSFLDRENKLSLLTKRTPELARDIEASASDVISRKVENRAKAAYDQLLEGRVRSAAAHLLRVGRWQRHCLGQETGQSCLCKRSEVHGSLHGRYHSGGSSRRRKRDLVTSTAGQGEFPQDGKTFWEELKGSLDVDLASLNFSVFGLGDSQYWPRKEDARYYNKPAKDLFARLELLTANPIVPLGLGDDQDADGYQTGYAEWEKQLWEVLGVSGADVPEDKPYTNEDMKINSDFLRGTIVEGLNDQSTLAIHAHDQQLTKFHGCYMQDDRDIRDIRKAQGMEPLYSFMSRVRLPGGVATPEQWLAVNRLSDEDGNGTLKITTRATFQLHGILKKNLKHSIRAMNSTLMDTLAACGDVNRNVMCSALPANAKVHEQVSEMGAKISEHFLPKTTAYYEIWLQGPDERDYDSNWEEISATEKAAQPTKKALVAGNSLVDIEPLYSPVYLPRKFKVNITVPPYNDVDVWSSDVGLIAIVDPATDIVKGYNMYTGGGMGTTHNNKKTYPRTGSLLGFVAPEEVVAAIEAVMIIQRDNGSRTDRKHARLKYTIDDMTKEVFKEKVEELWGHKFDPEQPFEIKSNIDYFGWVKDETGLNHFTAFIENGRVEDTPDRAQKTGLRKIAELMQKQGSGNFRLTGNQHVVISSIKDEHLDAVKALMKKYSLDNTELSGLRQSSSSCVGLPTCGLAMAESERYLPVLITQIEDVLEEYGLRHDSIVLRMTGCPNGCSRPWLAEIALIGKAPHTYNLMLGGGYYGERLNKLYKASIKDDDILDILKPMFKRWVFEREEGEHFGDFVVRVGIIKPTLEGKYFHDDVAEDAF</sequence>
<dbReference type="InterPro" id="IPR045169">
    <property type="entry name" value="NO2/SO3_Rdtase_4Fe4S_prot"/>
</dbReference>
<dbReference type="GO" id="GO:0010181">
    <property type="term" value="F:FMN binding"/>
    <property type="evidence" value="ECO:0007669"/>
    <property type="project" value="InterPro"/>
</dbReference>
<dbReference type="SUPFAM" id="SSF52218">
    <property type="entry name" value="Flavoproteins"/>
    <property type="match status" value="1"/>
</dbReference>
<comment type="cofactor">
    <cofactor evidence="2">
        <name>[4Fe-4S] cluster</name>
        <dbReference type="ChEBI" id="CHEBI:49883"/>
    </cofactor>
</comment>
<dbReference type="SUPFAM" id="SSF56014">
    <property type="entry name" value="Nitrite and sulphite reductase 4Fe-4S domain-like"/>
    <property type="match status" value="2"/>
</dbReference>
<dbReference type="Gene3D" id="3.40.50.920">
    <property type="match status" value="1"/>
</dbReference>
<comment type="similarity">
    <text evidence="4">Belongs to the nitrite and sulfite reductase 4Fe-4S domain family.</text>
</comment>
<evidence type="ECO:0000256" key="10">
    <source>
        <dbReference type="ARBA" id="ARBA00023002"/>
    </source>
</evidence>
<dbReference type="Pfam" id="PF00258">
    <property type="entry name" value="Flavodoxin_1"/>
    <property type="match status" value="1"/>
</dbReference>
<dbReference type="Pfam" id="PF01077">
    <property type="entry name" value="NIR_SIR"/>
    <property type="match status" value="1"/>
</dbReference>
<dbReference type="InterPro" id="IPR036136">
    <property type="entry name" value="Nit/Sulf_reduc_fer-like_dom_sf"/>
</dbReference>
<evidence type="ECO:0000256" key="9">
    <source>
        <dbReference type="ARBA" id="ARBA00022857"/>
    </source>
</evidence>
<dbReference type="EMBL" id="HE978315">
    <property type="protein sequence ID" value="CCK69107.1"/>
    <property type="molecule type" value="Genomic_DNA"/>
</dbReference>
<dbReference type="Gene3D" id="3.90.480.20">
    <property type="match status" value="1"/>
</dbReference>
<dbReference type="RefSeq" id="XP_022463353.1">
    <property type="nucleotide sequence ID" value="XM_022606682.1"/>
</dbReference>
<dbReference type="InterPro" id="IPR005117">
    <property type="entry name" value="NiRdtase/SiRdtase_haem-b_fer"/>
</dbReference>
<keyword evidence="12" id="KW-0411">Iron-sulfur</keyword>
<evidence type="ECO:0000256" key="6">
    <source>
        <dbReference type="ARBA" id="ARBA00022485"/>
    </source>
</evidence>
<dbReference type="InterPro" id="IPR045854">
    <property type="entry name" value="NO2/SO3_Rdtase_4Fe4S_sf"/>
</dbReference>
<evidence type="ECO:0000313" key="16">
    <source>
        <dbReference type="EMBL" id="CCK69107.1"/>
    </source>
</evidence>
<dbReference type="PRINTS" id="PR00397">
    <property type="entry name" value="SIROHAEM"/>
</dbReference>
<name>J7RVX1_HUIN7</name>
<dbReference type="HOGENOM" id="CLU_001975_2_1_1"/>
<keyword evidence="9" id="KW-0521">NADP</keyword>
<keyword evidence="11" id="KW-0408">Iron</keyword>
<dbReference type="GeneID" id="34524757"/>
<feature type="region of interest" description="Disordered" evidence="14">
    <location>
        <begin position="700"/>
        <end position="722"/>
    </location>
</feature>
<dbReference type="InterPro" id="IPR006067">
    <property type="entry name" value="NO2/SO3_Rdtase_4Fe4S_dom"/>
</dbReference>
<dbReference type="PANTHER" id="PTHR11493">
    <property type="entry name" value="SULFITE REDUCTASE [NADPH] SUBUNIT BETA-RELATED"/>
    <property type="match status" value="1"/>
</dbReference>
<dbReference type="KEGG" id="kng:KNAG_0B06830"/>
<keyword evidence="8" id="KW-0479">Metal-binding</keyword>
<evidence type="ECO:0000256" key="7">
    <source>
        <dbReference type="ARBA" id="ARBA00022617"/>
    </source>
</evidence>
<dbReference type="OrthoDB" id="1688044at2759"/>
<organism evidence="16 17">
    <name type="scientific">Huiozyma naganishii (strain ATCC MYA-139 / BCRC 22969 / CBS 8797 / KCTC 17520 / NBRC 10181 / NCYC 3082 / Yp74L-3)</name>
    <name type="common">Yeast</name>
    <name type="synonym">Kazachstania naganishii</name>
    <dbReference type="NCBI Taxonomy" id="1071383"/>
    <lineage>
        <taxon>Eukaryota</taxon>
        <taxon>Fungi</taxon>
        <taxon>Dikarya</taxon>
        <taxon>Ascomycota</taxon>
        <taxon>Saccharomycotina</taxon>
        <taxon>Saccharomycetes</taxon>
        <taxon>Saccharomycetales</taxon>
        <taxon>Saccharomycetaceae</taxon>
        <taxon>Huiozyma</taxon>
    </lineage>
</organism>
<evidence type="ECO:0000256" key="12">
    <source>
        <dbReference type="ARBA" id="ARBA00023014"/>
    </source>
</evidence>
<dbReference type="PROSITE" id="PS00365">
    <property type="entry name" value="NIR_SIR"/>
    <property type="match status" value="1"/>
</dbReference>
<proteinExistence type="inferred from homology"/>
<dbReference type="InterPro" id="IPR008254">
    <property type="entry name" value="Flavodoxin/NO_synth"/>
</dbReference>
<dbReference type="Pfam" id="PF03460">
    <property type="entry name" value="NIR_SIR_ferr"/>
    <property type="match status" value="2"/>
</dbReference>
<dbReference type="InterPro" id="IPR029061">
    <property type="entry name" value="THDP-binding"/>
</dbReference>
<dbReference type="InterPro" id="IPR006066">
    <property type="entry name" value="NO2/SO3_Rdtase_FeS/sirohaem_BS"/>
</dbReference>
<evidence type="ECO:0000256" key="5">
    <source>
        <dbReference type="ARBA" id="ARBA00012604"/>
    </source>
</evidence>
<dbReference type="STRING" id="1071383.J7RVX1"/>
<dbReference type="Gene3D" id="3.90.480.10">
    <property type="entry name" value="Sulfite Reductase Hemoprotein,Domain 2"/>
    <property type="match status" value="1"/>
</dbReference>
<dbReference type="GO" id="GO:0050311">
    <property type="term" value="F:sulfite reductase (ferredoxin) activity"/>
    <property type="evidence" value="ECO:0007669"/>
    <property type="project" value="TreeGrafter"/>
</dbReference>
<comment type="catalytic activity">
    <reaction evidence="13">
        <text>hydrogen sulfide + 3 NADP(+) + 3 H2O = sulfite + 3 NADPH + 4 H(+)</text>
        <dbReference type="Rhea" id="RHEA:13801"/>
        <dbReference type="ChEBI" id="CHEBI:15377"/>
        <dbReference type="ChEBI" id="CHEBI:15378"/>
        <dbReference type="ChEBI" id="CHEBI:17359"/>
        <dbReference type="ChEBI" id="CHEBI:29919"/>
        <dbReference type="ChEBI" id="CHEBI:57783"/>
        <dbReference type="ChEBI" id="CHEBI:58349"/>
        <dbReference type="EC" id="1.8.1.2"/>
    </reaction>
</comment>
<feature type="compositionally biased region" description="Basic residues" evidence="14">
    <location>
        <begin position="700"/>
        <end position="713"/>
    </location>
</feature>
<dbReference type="OMA" id="CSRPWLA"/>
<reference evidence="17" key="2">
    <citation type="submission" date="2012-08" db="EMBL/GenBank/DDBJ databases">
        <title>Genome sequence of Kazachstania naganishii.</title>
        <authorList>
            <person name="Gordon J.L."/>
            <person name="Armisen D."/>
            <person name="Proux-Wera E."/>
            <person name="OhEigeartaigh S.S."/>
            <person name="Byrne K.P."/>
            <person name="Wolfe K.H."/>
        </authorList>
    </citation>
    <scope>NUCLEOTIDE SEQUENCE [LARGE SCALE GENOMIC DNA]</scope>
    <source>
        <strain evidence="17">ATCC MYA-139 / BCRC 22969 / CBS 8797 / CCRC 22969 / KCTC 17520 / NBRC 10181 / NCYC 3082</strain>
    </source>
</reference>
<reference evidence="16 17" key="1">
    <citation type="journal article" date="2011" name="Proc. Natl. Acad. Sci. U.S.A.">
        <title>Evolutionary erosion of yeast sex chromosomes by mating-type switching accidents.</title>
        <authorList>
            <person name="Gordon J.L."/>
            <person name="Armisen D."/>
            <person name="Proux-Wera E."/>
            <person name="Oheigeartaigh S.S."/>
            <person name="Byrne K.P."/>
            <person name="Wolfe K.H."/>
        </authorList>
    </citation>
    <scope>NUCLEOTIDE SEQUENCE [LARGE SCALE GENOMIC DNA]</scope>
    <source>
        <strain evidence="17">ATCC MYA-139 / BCRC 22969 / CBS 8797 / CCRC 22969 / KCTC 17520 / NBRC 10181 / NCYC 3082</strain>
    </source>
</reference>
<evidence type="ECO:0000256" key="1">
    <source>
        <dbReference type="ARBA" id="ARBA00001929"/>
    </source>
</evidence>
<dbReference type="PANTHER" id="PTHR11493:SF47">
    <property type="entry name" value="SULFITE REDUCTASE [NADPH] SUBUNIT BETA"/>
    <property type="match status" value="1"/>
</dbReference>
<keyword evidence="6" id="KW-0004">4Fe-4S</keyword>
<dbReference type="GO" id="GO:0020037">
    <property type="term" value="F:heme binding"/>
    <property type="evidence" value="ECO:0007669"/>
    <property type="project" value="InterPro"/>
</dbReference>
<evidence type="ECO:0000313" key="17">
    <source>
        <dbReference type="Proteomes" id="UP000006310"/>
    </source>
</evidence>
<evidence type="ECO:0000256" key="13">
    <source>
        <dbReference type="ARBA" id="ARBA00052219"/>
    </source>
</evidence>
<dbReference type="GO" id="GO:0046872">
    <property type="term" value="F:metal ion binding"/>
    <property type="evidence" value="ECO:0007669"/>
    <property type="project" value="UniProtKB-KW"/>
</dbReference>
<dbReference type="GO" id="GO:0009337">
    <property type="term" value="C:sulfite reductase complex (NADPH)"/>
    <property type="evidence" value="ECO:0007669"/>
    <property type="project" value="TreeGrafter"/>
</dbReference>
<dbReference type="PRINTS" id="PR00369">
    <property type="entry name" value="FLAVODOXIN"/>
</dbReference>
<accession>J7RVX1</accession>
<dbReference type="InterPro" id="IPR029039">
    <property type="entry name" value="Flavoprotein-like_sf"/>
</dbReference>
<dbReference type="eggNOG" id="KOG0560">
    <property type="taxonomic scope" value="Eukaryota"/>
</dbReference>
<dbReference type="InterPro" id="IPR001094">
    <property type="entry name" value="Flavdoxin-like"/>
</dbReference>
<dbReference type="Gene3D" id="3.40.50.970">
    <property type="match status" value="2"/>
</dbReference>
<evidence type="ECO:0000256" key="4">
    <source>
        <dbReference type="ARBA" id="ARBA00010429"/>
    </source>
</evidence>
<dbReference type="FunFam" id="3.30.413.10:FF:000003">
    <property type="entry name" value="Sulfite reductase [NADPH] hemoprotein beta-component"/>
    <property type="match status" value="1"/>
</dbReference>
<evidence type="ECO:0000256" key="3">
    <source>
        <dbReference type="ARBA" id="ARBA00004774"/>
    </source>
</evidence>
<keyword evidence="10" id="KW-0560">Oxidoreductase</keyword>
<comment type="cofactor">
    <cofactor evidence="1">
        <name>siroheme</name>
        <dbReference type="ChEBI" id="CHEBI:60052"/>
    </cofactor>
</comment>
<evidence type="ECO:0000256" key="8">
    <source>
        <dbReference type="ARBA" id="ARBA00022723"/>
    </source>
</evidence>
<evidence type="ECO:0000259" key="15">
    <source>
        <dbReference type="PROSITE" id="PS50902"/>
    </source>
</evidence>
<gene>
    <name evidence="16" type="primary">KNAG0B06830</name>
    <name evidence="16" type="ordered locus">KNAG_0B06830</name>
</gene>
<comment type="pathway">
    <text evidence="3">Sulfur metabolism; hydrogen sulfide biosynthesis; hydrogen sulfide from sulfite (NADPH route): step 1/1.</text>
</comment>
<evidence type="ECO:0000256" key="14">
    <source>
        <dbReference type="SAM" id="MobiDB-lite"/>
    </source>
</evidence>
<dbReference type="InterPro" id="IPR009014">
    <property type="entry name" value="Transketo_C/PFOR_II"/>
</dbReference>
<feature type="domain" description="Flavodoxin-like" evidence="15">
    <location>
        <begin position="627"/>
        <end position="814"/>
    </location>
</feature>
<dbReference type="EC" id="1.8.1.2" evidence="5"/>
<dbReference type="Gene3D" id="3.40.50.360">
    <property type="match status" value="1"/>
</dbReference>
<keyword evidence="7" id="KW-0349">Heme</keyword>
<dbReference type="GO" id="GO:0000103">
    <property type="term" value="P:sulfate assimilation"/>
    <property type="evidence" value="ECO:0007669"/>
    <property type="project" value="UniProtKB-ARBA"/>
</dbReference>
<protein>
    <recommendedName>
        <fullName evidence="5">assimilatory sulfite reductase (NADPH)</fullName>
        <ecNumber evidence="5">1.8.1.2</ecNumber>
    </recommendedName>
</protein>
<dbReference type="FunFam" id="3.40.50.970:FF:000051">
    <property type="entry name" value="Sulfite reductase beta subunit"/>
    <property type="match status" value="1"/>
</dbReference>